<keyword evidence="7" id="KW-1185">Reference proteome</keyword>
<dbReference type="SUPFAM" id="SSF52540">
    <property type="entry name" value="P-loop containing nucleoside triphosphate hydrolases"/>
    <property type="match status" value="2"/>
</dbReference>
<feature type="region of interest" description="Disordered" evidence="2">
    <location>
        <begin position="1"/>
        <end position="68"/>
    </location>
</feature>
<comment type="similarity">
    <text evidence="1">Belongs to the helicase family.</text>
</comment>
<dbReference type="Pfam" id="PF05970">
    <property type="entry name" value="PIF1"/>
    <property type="match status" value="1"/>
</dbReference>
<dbReference type="InterPro" id="IPR051055">
    <property type="entry name" value="PIF1_helicase"/>
</dbReference>
<feature type="compositionally biased region" description="Basic and acidic residues" evidence="2">
    <location>
        <begin position="20"/>
        <end position="56"/>
    </location>
</feature>
<dbReference type="GO" id="GO:0043139">
    <property type="term" value="F:5'-3' DNA helicase activity"/>
    <property type="evidence" value="ECO:0007669"/>
    <property type="project" value="UniProtKB-EC"/>
</dbReference>
<sequence length="1891" mass="218575">MLSLKSNETERETKARKRKRLDEQYRQKERDIDGKARKLNRLDVEFKSNETEQESKARKRKRLDSSYKEKEINREKKLRLFKRLNSVYKRRETLRRKTLYKKKRSAEAKKGKLAKRNQRKKNKSKDINELISDFHRTVSGGPIYTCTSCKQLWYKHSVSRFEVIFANKHSEKVANIIIQCPRIKSINDTIWICNTCKTYIKKGKIPPTSVMNLMTFPDQEILKDLNPLEQTLVSVILPFMKIHQEPRGRQKFIQGNMVLVPANVCQTVTQLPRLTTETATIKATLKRRLKYKHHVYCLNIRPQLVIEAAKFLSDSPLYKEHNVVINNDWEDMYNETSLETDTTEEDLVISEQEQLNQNPKKNDISNNDQMKNANYASDDEDDKWSEVDECELMSGEADTLLSAPGFVEPSERDIVYNFAPGEGQIPISVFMQEDSEELAFPSIFCGKRRPPNKDRQTRITYGEIVKAELRNVDRRAAQSVENLFFKTKKIQMKTLIDQTQLAVRKVKTKDNRLTAKDVRGDAALDMVHEDKAYKFLANIRGSPPYFEKVSKELFALIRQLGPATFFVTLSAAETRWLHLLRLLGRIVDKKDYSDDELNNMSWQEKCRLIQSDPVTCARHFDFSTQKFINGFLLSDGNPLGNVTDYFYRIEYQQRGSPHVHMIVYCKDAPIFGQDSDEDVCEYIDRYITCHKPEEESEISELVKLQTHKHTHTCKSPRKKKCRFGYPKPPLKTTRILHPLSQADFSKEKILKYKNLWSKISKELDSIENDDEEIETFLQRLQITESEYILAIRASLSAATVFLKRSVKEVRINSYNTNVLRAWRANLDVQFVLDVYACATYVASYITKSQRGMSELLRKATEEVRHGNQTIKQQIKMVGNKFLNAVEISAQEAVYICLQLPMKKSSRQVIFLNTSPPEERVTLLKPNSILDTMKDEDDDVECSNILTRYSDRPKSMEKVTLTEFAAYYDEPPSRTINRSKSKKNANQVCLPEPNIIENDDELDVEDTSTGPYKRKKRARVIRSVHFNIDTDPEKHYREKLMLYNPWRDEHALKCNFPTYSEAYQHFKDTIEEQQKIYEPFSDTVDEAQRLLNENEQLEEMWDELAPQTESENAEDLANSSKQPDKGIENYDIGLDLGLPPTNAEDEISKQYDMPDKEFRQHMHRLNKEQIEFVYDTIHLLKTQEEPIYRFLSGGAGVGKSYVTNALYQFALKFFNKKAGEEFALKKILLMAPTGKAAYHIKGNTIHSALKLPANQKLQHKPLSSSALNTLRNQIGDVKLIFIDEISMVGFNMFNCIHQRLVEVTQKKELFGGISVIAVGDLFQLKPVMDSYIFSTPRTGYLPLSTNLWTESFKMFELHTIMRQAENKSFAELLNRVREGKQTTKDIDELKGQGIAVDSEDYPWDAPHLFTTNERVDSYNCTIIHRSPNPVYSIKAKDKFVGSAPPSMKTKILETFKNSKNQTKQLSTILEVSVGVHYEITVNLDTSDGLINGASCKMVKVELTDASFFASGKLWVQFNDPEIGKQLRKDSRRFYKSCHKKEWTPLEPIGKTFCAGTKGQAQIQRYQFPLRAAHAKTIHRCQGDTMQRAVVDLTTQRKVDHIHYVAISRVQTLNGLHITNLQEDKIGIDKSVRKEMERLRENPVQPSLQLLYKIEQSDMKLCFLNASSMSRHIDDIRCDNSVLATNIACFAETRFHKKDSINETSLPGFKQYRQDENSSDVTNNTNRLAFQNNKQKENSSGKATRPVHGLAVYSKEDFVKEYPLNKTYKTIEVTVVKTELLPNVVILVVYKPPKTDVKDLCHVLLSLHHQYVQDSEAIILGDFNVDWQKQSAQQEELRNLMVGRLKYRQVITGPTNDNNSTIDLIFTNTDQDLKCGTMETYYSDHKIIWISLN</sequence>
<keyword evidence="1" id="KW-0347">Helicase</keyword>
<dbReference type="InterPro" id="IPR025476">
    <property type="entry name" value="Helitron_helicase-like"/>
</dbReference>
<dbReference type="GO" id="GO:0006310">
    <property type="term" value="P:DNA recombination"/>
    <property type="evidence" value="ECO:0007669"/>
    <property type="project" value="UniProtKB-KW"/>
</dbReference>
<dbReference type="SUPFAM" id="SSF56219">
    <property type="entry name" value="DNase I-like"/>
    <property type="match status" value="1"/>
</dbReference>
<dbReference type="Pfam" id="PF20209">
    <property type="entry name" value="DUF6570"/>
    <property type="match status" value="1"/>
</dbReference>
<dbReference type="Proteomes" id="UP000596742">
    <property type="component" value="Unassembled WGS sequence"/>
</dbReference>
<keyword evidence="1" id="KW-0067">ATP-binding</keyword>
<dbReference type="EC" id="5.6.2.3" evidence="1"/>
<dbReference type="GO" id="GO:0005524">
    <property type="term" value="F:ATP binding"/>
    <property type="evidence" value="ECO:0007669"/>
    <property type="project" value="UniProtKB-KW"/>
</dbReference>
<name>A0A8B6CEE6_MYTGA</name>
<evidence type="ECO:0000259" key="5">
    <source>
        <dbReference type="Pfam" id="PF20209"/>
    </source>
</evidence>
<evidence type="ECO:0000259" key="4">
    <source>
        <dbReference type="Pfam" id="PF14214"/>
    </source>
</evidence>
<feature type="domain" description="DUF6570" evidence="5">
    <location>
        <begin position="202"/>
        <end position="328"/>
    </location>
</feature>
<comment type="caution">
    <text evidence="6">The sequence shown here is derived from an EMBL/GenBank/DDBJ whole genome shotgun (WGS) entry which is preliminary data.</text>
</comment>
<dbReference type="GO" id="GO:0016787">
    <property type="term" value="F:hydrolase activity"/>
    <property type="evidence" value="ECO:0007669"/>
    <property type="project" value="UniProtKB-KW"/>
</dbReference>
<dbReference type="Pfam" id="PF14214">
    <property type="entry name" value="Helitron_like_N"/>
    <property type="match status" value="1"/>
</dbReference>
<dbReference type="GO" id="GO:0006281">
    <property type="term" value="P:DNA repair"/>
    <property type="evidence" value="ECO:0007669"/>
    <property type="project" value="UniProtKB-KW"/>
</dbReference>
<evidence type="ECO:0000259" key="3">
    <source>
        <dbReference type="Pfam" id="PF05970"/>
    </source>
</evidence>
<evidence type="ECO:0000313" key="6">
    <source>
        <dbReference type="EMBL" id="VDI04114.1"/>
    </source>
</evidence>
<reference evidence="6" key="1">
    <citation type="submission" date="2018-11" db="EMBL/GenBank/DDBJ databases">
        <authorList>
            <person name="Alioto T."/>
            <person name="Alioto T."/>
        </authorList>
    </citation>
    <scope>NUCLEOTIDE SEQUENCE</scope>
</reference>
<feature type="region of interest" description="Disordered" evidence="2">
    <location>
        <begin position="353"/>
        <end position="381"/>
    </location>
</feature>
<feature type="compositionally biased region" description="Polar residues" evidence="2">
    <location>
        <begin position="353"/>
        <end position="375"/>
    </location>
</feature>
<feature type="domain" description="Helitron helicase-like" evidence="4">
    <location>
        <begin position="495"/>
        <end position="663"/>
    </location>
</feature>
<dbReference type="InterPro" id="IPR036691">
    <property type="entry name" value="Endo/exonu/phosph_ase_sf"/>
</dbReference>
<gene>
    <name evidence="6" type="ORF">MGAL_10B090265</name>
</gene>
<dbReference type="Gene3D" id="3.60.10.10">
    <property type="entry name" value="Endonuclease/exonuclease/phosphatase"/>
    <property type="match status" value="1"/>
</dbReference>
<organism evidence="6 7">
    <name type="scientific">Mytilus galloprovincialis</name>
    <name type="common">Mediterranean mussel</name>
    <dbReference type="NCBI Taxonomy" id="29158"/>
    <lineage>
        <taxon>Eukaryota</taxon>
        <taxon>Metazoa</taxon>
        <taxon>Spiralia</taxon>
        <taxon>Lophotrochozoa</taxon>
        <taxon>Mollusca</taxon>
        <taxon>Bivalvia</taxon>
        <taxon>Autobranchia</taxon>
        <taxon>Pteriomorphia</taxon>
        <taxon>Mytilida</taxon>
        <taxon>Mytiloidea</taxon>
        <taxon>Mytilidae</taxon>
        <taxon>Mytilinae</taxon>
        <taxon>Mytilus</taxon>
    </lineage>
</organism>
<evidence type="ECO:0000256" key="2">
    <source>
        <dbReference type="SAM" id="MobiDB-lite"/>
    </source>
</evidence>
<dbReference type="GO" id="GO:0000723">
    <property type="term" value="P:telomere maintenance"/>
    <property type="evidence" value="ECO:0007669"/>
    <property type="project" value="InterPro"/>
</dbReference>
<keyword evidence="1" id="KW-0234">DNA repair</keyword>
<evidence type="ECO:0000313" key="7">
    <source>
        <dbReference type="Proteomes" id="UP000596742"/>
    </source>
</evidence>
<comment type="catalytic activity">
    <reaction evidence="1">
        <text>ATP + H2O = ADP + phosphate + H(+)</text>
        <dbReference type="Rhea" id="RHEA:13065"/>
        <dbReference type="ChEBI" id="CHEBI:15377"/>
        <dbReference type="ChEBI" id="CHEBI:15378"/>
        <dbReference type="ChEBI" id="CHEBI:30616"/>
        <dbReference type="ChEBI" id="CHEBI:43474"/>
        <dbReference type="ChEBI" id="CHEBI:456216"/>
        <dbReference type="EC" id="5.6.2.3"/>
    </reaction>
</comment>
<proteinExistence type="inferred from homology"/>
<feature type="compositionally biased region" description="Basic residues" evidence="2">
    <location>
        <begin position="111"/>
        <end position="123"/>
    </location>
</feature>
<dbReference type="Gene3D" id="3.40.50.300">
    <property type="entry name" value="P-loop containing nucleotide triphosphate hydrolases"/>
    <property type="match status" value="1"/>
</dbReference>
<keyword evidence="1" id="KW-0227">DNA damage</keyword>
<dbReference type="InterPro" id="IPR010285">
    <property type="entry name" value="DNA_helicase_pif1-like_DEAD"/>
</dbReference>
<dbReference type="InterPro" id="IPR046700">
    <property type="entry name" value="DUF6570"/>
</dbReference>
<feature type="domain" description="DNA helicase Pif1-like DEAD-box helicase" evidence="3">
    <location>
        <begin position="1164"/>
        <end position="1383"/>
    </location>
</feature>
<keyword evidence="1" id="KW-0547">Nucleotide-binding</keyword>
<dbReference type="PANTHER" id="PTHR47642:SF8">
    <property type="entry name" value="ATP-DEPENDENT DNA HELICASE"/>
    <property type="match status" value="1"/>
</dbReference>
<keyword evidence="1" id="KW-0378">Hydrolase</keyword>
<protein>
    <recommendedName>
        <fullName evidence="1">ATP-dependent DNA helicase</fullName>
        <ecNumber evidence="1">5.6.2.3</ecNumber>
    </recommendedName>
</protein>
<comment type="cofactor">
    <cofactor evidence="1">
        <name>Mg(2+)</name>
        <dbReference type="ChEBI" id="CHEBI:18420"/>
    </cofactor>
</comment>
<dbReference type="OrthoDB" id="6134515at2759"/>
<dbReference type="PANTHER" id="PTHR47642">
    <property type="entry name" value="ATP-DEPENDENT DNA HELICASE"/>
    <property type="match status" value="1"/>
</dbReference>
<feature type="region of interest" description="Disordered" evidence="2">
    <location>
        <begin position="101"/>
        <end position="126"/>
    </location>
</feature>
<dbReference type="InterPro" id="IPR027417">
    <property type="entry name" value="P-loop_NTPase"/>
</dbReference>
<accession>A0A8B6CEE6</accession>
<feature type="region of interest" description="Disordered" evidence="2">
    <location>
        <begin position="1104"/>
        <end position="1123"/>
    </location>
</feature>
<dbReference type="EMBL" id="UYJE01001674">
    <property type="protein sequence ID" value="VDI04114.1"/>
    <property type="molecule type" value="Genomic_DNA"/>
</dbReference>
<keyword evidence="1" id="KW-0233">DNA recombination</keyword>
<evidence type="ECO:0000256" key="1">
    <source>
        <dbReference type="RuleBase" id="RU363044"/>
    </source>
</evidence>